<feature type="compositionally biased region" description="Basic and acidic residues" evidence="5">
    <location>
        <begin position="197"/>
        <end position="214"/>
    </location>
</feature>
<keyword evidence="3" id="KW-0378">Hydrolase</keyword>
<feature type="region of interest" description="Disordered" evidence="5">
    <location>
        <begin position="187"/>
        <end position="214"/>
    </location>
</feature>
<dbReference type="EMBL" id="DRTD01000714">
    <property type="protein sequence ID" value="HHE56009.1"/>
    <property type="molecule type" value="Genomic_DNA"/>
</dbReference>
<evidence type="ECO:0000256" key="1">
    <source>
        <dbReference type="ARBA" id="ARBA00001947"/>
    </source>
</evidence>
<keyword evidence="4" id="KW-0862">Zinc</keyword>
<dbReference type="PANTHER" id="PTHR46233">
    <property type="entry name" value="HYDROXYACYLGLUTATHIONE HYDROLASE GLOC"/>
    <property type="match status" value="1"/>
</dbReference>
<dbReference type="AlphaFoldDB" id="A0A7V5H524"/>
<dbReference type="SMART" id="SM00849">
    <property type="entry name" value="Lactamase_B"/>
    <property type="match status" value="1"/>
</dbReference>
<dbReference type="Gene3D" id="3.60.15.10">
    <property type="entry name" value="Ribonuclease Z/Hydroxyacylglutathione hydrolase-like"/>
    <property type="match status" value="1"/>
</dbReference>
<evidence type="ECO:0000259" key="6">
    <source>
        <dbReference type="SMART" id="SM00849"/>
    </source>
</evidence>
<feature type="domain" description="Metallo-beta-lactamase" evidence="6">
    <location>
        <begin position="12"/>
        <end position="189"/>
    </location>
</feature>
<dbReference type="SUPFAM" id="SSF56281">
    <property type="entry name" value="Metallo-hydrolase/oxidoreductase"/>
    <property type="match status" value="1"/>
</dbReference>
<evidence type="ECO:0000256" key="2">
    <source>
        <dbReference type="ARBA" id="ARBA00022723"/>
    </source>
</evidence>
<comment type="cofactor">
    <cofactor evidence="1">
        <name>Zn(2+)</name>
        <dbReference type="ChEBI" id="CHEBI:29105"/>
    </cofactor>
</comment>
<gene>
    <name evidence="7" type="ORF">ENL21_09520</name>
</gene>
<organism evidence="7">
    <name type="scientific">Caldithrix abyssi</name>
    <dbReference type="NCBI Taxonomy" id="187145"/>
    <lineage>
        <taxon>Bacteria</taxon>
        <taxon>Pseudomonadati</taxon>
        <taxon>Calditrichota</taxon>
        <taxon>Calditrichia</taxon>
        <taxon>Calditrichales</taxon>
        <taxon>Calditrichaceae</taxon>
        <taxon>Caldithrix</taxon>
    </lineage>
</organism>
<feature type="non-terminal residue" evidence="7">
    <location>
        <position position="214"/>
    </location>
</feature>
<reference evidence="7" key="1">
    <citation type="journal article" date="2020" name="mSystems">
        <title>Genome- and Community-Level Interaction Insights into Carbon Utilization and Element Cycling Functions of Hydrothermarchaeota in Hydrothermal Sediment.</title>
        <authorList>
            <person name="Zhou Z."/>
            <person name="Liu Y."/>
            <person name="Xu W."/>
            <person name="Pan J."/>
            <person name="Luo Z.H."/>
            <person name="Li M."/>
        </authorList>
    </citation>
    <scope>NUCLEOTIDE SEQUENCE [LARGE SCALE GENOMIC DNA]</scope>
    <source>
        <strain evidence="7">HyVt-76</strain>
    </source>
</reference>
<evidence type="ECO:0000256" key="3">
    <source>
        <dbReference type="ARBA" id="ARBA00022801"/>
    </source>
</evidence>
<evidence type="ECO:0000256" key="4">
    <source>
        <dbReference type="ARBA" id="ARBA00022833"/>
    </source>
</evidence>
<protein>
    <submittedName>
        <fullName evidence="7">MBL fold metallo-hydrolase</fullName>
    </submittedName>
</protein>
<dbReference type="InterPro" id="IPR001279">
    <property type="entry name" value="Metallo-B-lactamas"/>
</dbReference>
<dbReference type="GO" id="GO:0016787">
    <property type="term" value="F:hydrolase activity"/>
    <property type="evidence" value="ECO:0007669"/>
    <property type="project" value="UniProtKB-KW"/>
</dbReference>
<dbReference type="InterPro" id="IPR051453">
    <property type="entry name" value="MBL_Glyoxalase_II"/>
</dbReference>
<evidence type="ECO:0000256" key="5">
    <source>
        <dbReference type="SAM" id="MobiDB-lite"/>
    </source>
</evidence>
<proteinExistence type="predicted"/>
<dbReference type="InterPro" id="IPR036866">
    <property type="entry name" value="RibonucZ/Hydroxyglut_hydro"/>
</dbReference>
<dbReference type="GO" id="GO:0046872">
    <property type="term" value="F:metal ion binding"/>
    <property type="evidence" value="ECO:0007669"/>
    <property type="project" value="UniProtKB-KW"/>
</dbReference>
<dbReference type="Proteomes" id="UP000886111">
    <property type="component" value="Unassembled WGS sequence"/>
</dbReference>
<name>A0A7V5H524_CALAY</name>
<accession>A0A7V5H524</accession>
<keyword evidence="2" id="KW-0479">Metal-binding</keyword>
<dbReference type="CDD" id="cd06262">
    <property type="entry name" value="metallo-hydrolase-like_MBL-fold"/>
    <property type="match status" value="1"/>
</dbReference>
<dbReference type="Pfam" id="PF00753">
    <property type="entry name" value="Lactamase_B"/>
    <property type="match status" value="1"/>
</dbReference>
<sequence length="214" mass="24436">MRVLKIPVGPFEVNCYIVVDEQNAECFLIDPGDEPQKIIELIENQKLKPQKIINTHSHIDHVRHLLQVKEHFNIPFFIHEDDLPLLEAMKEQALFFGLDCSDIPEVDGFLNDGDTFEMDSQLVRILHTPGHSPGSISIYFQKNVFVGDVLFKESIGRTDLYGGNYQVLMDSIKNKLLTLPDETVVHSGHGPETTIGNERRQNPFLKDLEKNGFR</sequence>
<dbReference type="PANTHER" id="PTHR46233:SF3">
    <property type="entry name" value="HYDROXYACYLGLUTATHIONE HYDROLASE GLOC"/>
    <property type="match status" value="1"/>
</dbReference>
<comment type="caution">
    <text evidence="7">The sequence shown here is derived from an EMBL/GenBank/DDBJ whole genome shotgun (WGS) entry which is preliminary data.</text>
</comment>
<evidence type="ECO:0000313" key="7">
    <source>
        <dbReference type="EMBL" id="HHE56009.1"/>
    </source>
</evidence>